<evidence type="ECO:0000313" key="2">
    <source>
        <dbReference type="EMBL" id="KAB1146066.1"/>
    </source>
</evidence>
<dbReference type="EMBL" id="VZRB01000010">
    <property type="protein sequence ID" value="KAB1146066.1"/>
    <property type="molecule type" value="Genomic_DNA"/>
</dbReference>
<proteinExistence type="predicted"/>
<comment type="caution">
    <text evidence="2">The sequence shown here is derived from an EMBL/GenBank/DDBJ whole genome shotgun (WGS) entry which is preliminary data.</text>
</comment>
<dbReference type="Proteomes" id="UP000442707">
    <property type="component" value="Unassembled WGS sequence"/>
</dbReference>
<feature type="region of interest" description="Disordered" evidence="1">
    <location>
        <begin position="1"/>
        <end position="41"/>
    </location>
</feature>
<organism evidence="2 3">
    <name type="scientific">Streptomyces luteolifulvus</name>
    <dbReference type="NCBI Taxonomy" id="2615112"/>
    <lineage>
        <taxon>Bacteria</taxon>
        <taxon>Bacillati</taxon>
        <taxon>Actinomycetota</taxon>
        <taxon>Actinomycetes</taxon>
        <taxon>Kitasatosporales</taxon>
        <taxon>Streptomycetaceae</taxon>
        <taxon>Streptomyces</taxon>
    </lineage>
</organism>
<sequence length="99" mass="10738">MNSGWRTRQRPRRSRTSRPPAAGSPSVAGRDAGPRPGIHADSPAWIRWFGRLDGEGPSPTEPGELGELGELGATRVTFGQDSHAFHVDSWLSTHFFAAC</sequence>
<gene>
    <name evidence="2" type="ORF">F7R91_17295</name>
</gene>
<feature type="compositionally biased region" description="Basic residues" evidence="1">
    <location>
        <begin position="7"/>
        <end position="16"/>
    </location>
</feature>
<evidence type="ECO:0000256" key="1">
    <source>
        <dbReference type="SAM" id="MobiDB-lite"/>
    </source>
</evidence>
<keyword evidence="3" id="KW-1185">Reference proteome</keyword>
<dbReference type="AlphaFoldDB" id="A0A6H9UYU8"/>
<reference evidence="2 3" key="1">
    <citation type="submission" date="2019-09" db="EMBL/GenBank/DDBJ databases">
        <title>Screening of Novel Bioactive Compounds from Soil-Associated.</title>
        <authorList>
            <person name="Zhao S."/>
        </authorList>
    </citation>
    <scope>NUCLEOTIDE SEQUENCE [LARGE SCALE GENOMIC DNA]</scope>
    <source>
        <strain evidence="2 3">HIT-DPA4</strain>
    </source>
</reference>
<feature type="compositionally biased region" description="Low complexity" evidence="1">
    <location>
        <begin position="17"/>
        <end position="26"/>
    </location>
</feature>
<protein>
    <submittedName>
        <fullName evidence="2">Uncharacterized protein</fullName>
    </submittedName>
</protein>
<name>A0A6H9UYU8_9ACTN</name>
<accession>A0A6H9UYU8</accession>
<evidence type="ECO:0000313" key="3">
    <source>
        <dbReference type="Proteomes" id="UP000442707"/>
    </source>
</evidence>